<dbReference type="InterPro" id="IPR051162">
    <property type="entry name" value="T4SS_component"/>
</dbReference>
<name>A0A2X0WTF4_9GAMM</name>
<accession>A0A2X0WTF4</accession>
<dbReference type="PANTHER" id="PTHR30121">
    <property type="entry name" value="UNCHARACTERIZED PROTEIN YJGR-RELATED"/>
    <property type="match status" value="1"/>
</dbReference>
<dbReference type="Gene3D" id="3.40.50.300">
    <property type="entry name" value="P-loop containing nucleotide triphosphate hydrolases"/>
    <property type="match status" value="2"/>
</dbReference>
<feature type="domain" description="AAA+ ATPase" evidence="4">
    <location>
        <begin position="464"/>
        <end position="728"/>
    </location>
</feature>
<dbReference type="Pfam" id="PF19044">
    <property type="entry name" value="P-loop_TraG"/>
    <property type="match status" value="1"/>
</dbReference>
<protein>
    <submittedName>
        <fullName evidence="5">Type IV secretion system protein virB4</fullName>
    </submittedName>
</protein>
<dbReference type="Proteomes" id="UP000250086">
    <property type="component" value="Unassembled WGS sequence"/>
</dbReference>
<comment type="similarity">
    <text evidence="1">Belongs to the TrbE/VirB4 family.</text>
</comment>
<dbReference type="Pfam" id="PF03135">
    <property type="entry name" value="CagE_TrbE_VirB"/>
    <property type="match status" value="1"/>
</dbReference>
<keyword evidence="3" id="KW-0067">ATP-binding</keyword>
<proteinExistence type="inferred from homology"/>
<evidence type="ECO:0000256" key="1">
    <source>
        <dbReference type="ARBA" id="ARBA00006512"/>
    </source>
</evidence>
<gene>
    <name evidence="5" type="primary">virB4</name>
    <name evidence="5" type="ORF">NCTC13093_01199</name>
</gene>
<evidence type="ECO:0000256" key="3">
    <source>
        <dbReference type="ARBA" id="ARBA00022840"/>
    </source>
</evidence>
<dbReference type="InterPro" id="IPR043964">
    <property type="entry name" value="P-loop_TraG"/>
</dbReference>
<dbReference type="SUPFAM" id="SSF52540">
    <property type="entry name" value="P-loop containing nucleoside triphosphate hydrolases"/>
    <property type="match status" value="1"/>
</dbReference>
<dbReference type="GO" id="GO:0005524">
    <property type="term" value="F:ATP binding"/>
    <property type="evidence" value="ECO:0007669"/>
    <property type="project" value="UniProtKB-KW"/>
</dbReference>
<keyword evidence="2" id="KW-0547">Nucleotide-binding</keyword>
<keyword evidence="6" id="KW-1185">Reference proteome</keyword>
<evidence type="ECO:0000256" key="2">
    <source>
        <dbReference type="ARBA" id="ARBA00022741"/>
    </source>
</evidence>
<dbReference type="InterPro" id="IPR018145">
    <property type="entry name" value="CagE_TrbE_VirB_cntrl_dom"/>
</dbReference>
<dbReference type="RefSeq" id="WP_113743951.1">
    <property type="nucleotide sequence ID" value="NZ_UAPV01000001.1"/>
</dbReference>
<evidence type="ECO:0000313" key="5">
    <source>
        <dbReference type="EMBL" id="SPT69812.1"/>
    </source>
</evidence>
<dbReference type="InterPro" id="IPR027417">
    <property type="entry name" value="P-loop_NTPase"/>
</dbReference>
<reference evidence="5 6" key="1">
    <citation type="submission" date="2018-06" db="EMBL/GenBank/DDBJ databases">
        <authorList>
            <consortium name="Pathogen Informatics"/>
            <person name="Doyle S."/>
        </authorList>
    </citation>
    <scope>NUCLEOTIDE SEQUENCE [LARGE SCALE GENOMIC DNA]</scope>
    <source>
        <strain evidence="5 6">NCTC13093</strain>
    </source>
</reference>
<dbReference type="EMBL" id="UAPV01000001">
    <property type="protein sequence ID" value="SPT69812.1"/>
    <property type="molecule type" value="Genomic_DNA"/>
</dbReference>
<organism evidence="5 6">
    <name type="scientific">Anaerobiospirillum thomasii</name>
    <dbReference type="NCBI Taxonomy" id="179995"/>
    <lineage>
        <taxon>Bacteria</taxon>
        <taxon>Pseudomonadati</taxon>
        <taxon>Pseudomonadota</taxon>
        <taxon>Gammaproteobacteria</taxon>
        <taxon>Aeromonadales</taxon>
        <taxon>Succinivibrionaceae</taxon>
        <taxon>Anaerobiospirillum</taxon>
    </lineage>
</organism>
<evidence type="ECO:0000259" key="4">
    <source>
        <dbReference type="SMART" id="SM00382"/>
    </source>
</evidence>
<dbReference type="SMART" id="SM00382">
    <property type="entry name" value="AAA"/>
    <property type="match status" value="1"/>
</dbReference>
<evidence type="ECO:0000313" key="6">
    <source>
        <dbReference type="Proteomes" id="UP000250086"/>
    </source>
</evidence>
<dbReference type="PANTHER" id="PTHR30121:SF12">
    <property type="entry name" value="TYPE IV SECRETION SYSTEM PROTEIN CAGE"/>
    <property type="match status" value="1"/>
</dbReference>
<dbReference type="AlphaFoldDB" id="A0A2X0WTF4"/>
<sequence>MSDIIIALSLAVALLTAVAALITVYRARYFKKGTDTSPAFCDLLDYAFIADNNVIVLKNGALLSIFAIEADDLSHAADDRVNECVRLLQSMVHRLDGSLCLHFDLLRDKDTDYKPLFKGSNDFARMLDARRHEKLLSDGVFKNSFYIGISKKGRGFDGNVLKGKKEVSLQGELESFRATLSTLTRTLEHFAKVRALGLIENESFTGHEAVDFIFKCIYDRNVHLSCAQSDFLDLTLSPFDVKVDDHIEIEGERVAVIAIEGLPYESFFAMADTLGSLPFALRLNLRYMAFDSVISALYLEKYRRMWSQKSKGFFAQLTDTHSYRENRHASDSIEEIDEAKAQLDKGLSCFGSMCLNLIIRDTDAKRLDDKKMLIFKTLDAIGFKGRAESVNAMEAFLGSLPGHMFENLRRPIVSSTVLCDLIPLYTEYTGESVSPNTLPGMLSPLCQAISDKKQAFYLNLHDKDLANTLVIGPPGSGKSVLLGHLILNLLRYEDISVVIFEKGYSFYALTRALGGSHLELKSKDAQLCPLYHLDSTEDMALARDYIEYLLRLTGMEFLKEYRDDIDTALNLTAQLPHYERTLTAFCSYLNKRQLLEAMQPYLSVSGFVSPLDGCDDLCLDNKVTTVELEGLFERSDISAGAILRHLFNLVERMRVKDKKPKAIVIDEAWLVLKDELFAKQLVSWLKTLRKDNIFVILATQSVDDLMSSSISRIFLDCIKTRIYLPNPALGESRYSIKAYEDMGLNDNDIKTIARAVNKKHYYFVKNSNKALIELNLTDSELKLLSVSGAAAVDEVDRCYAIFGNAFYEHLA</sequence>
<dbReference type="InterPro" id="IPR003593">
    <property type="entry name" value="AAA+_ATPase"/>
</dbReference>